<dbReference type="PANTHER" id="PTHR37482:SF1">
    <property type="entry name" value="OUTER MEMBRANE PROTEIN ASSEMBLY FACTOR BAME"/>
    <property type="match status" value="1"/>
</dbReference>
<dbReference type="GO" id="GO:0030674">
    <property type="term" value="F:protein-macromolecule adaptor activity"/>
    <property type="evidence" value="ECO:0007669"/>
    <property type="project" value="TreeGrafter"/>
</dbReference>
<comment type="similarity">
    <text evidence="4">Belongs to the BamE family.</text>
</comment>
<comment type="function">
    <text evidence="4">Part of the outer membrane protein assembly complex, which is involved in assembly and insertion of beta-barrel proteins into the outer membrane.</text>
</comment>
<evidence type="ECO:0000256" key="3">
    <source>
        <dbReference type="ARBA" id="ARBA00023237"/>
    </source>
</evidence>
<keyword evidence="3 4" id="KW-0998">Cell outer membrane</keyword>
<keyword evidence="4" id="KW-0449">Lipoprotein</keyword>
<dbReference type="PANTHER" id="PTHR37482">
    <property type="entry name" value="OUTER MEMBRANE PROTEIN ASSEMBLY FACTOR BAME"/>
    <property type="match status" value="1"/>
</dbReference>
<dbReference type="AlphaFoldDB" id="S3BRA7"/>
<dbReference type="GeneID" id="64061975"/>
<comment type="subunit">
    <text evidence="4">Part of the Bam complex.</text>
</comment>
<sequence length="167" mass="18676">MLKRHILSFTTAAACAIGLSGCSTVSNVMDTATSYVPYILKPYRADVHQGNLVTSEMALQLEKGMTDAQVQFLLGVPLIKDPFHENRWDYTYYLRRGNGEEQVRSLTVFFNEDRRVDHWTSDPLPDEQQADQLILGTIDTFEPRLPKTDIPAAAPKTSTEPSPSSAE</sequence>
<evidence type="ECO:0000256" key="5">
    <source>
        <dbReference type="SAM" id="MobiDB-lite"/>
    </source>
</evidence>
<reference evidence="7 8" key="1">
    <citation type="submission" date="2013-04" db="EMBL/GenBank/DDBJ databases">
        <title>The Genome Sequence of Sutterella wadsworthensis HGA0223.</title>
        <authorList>
            <consortium name="The Broad Institute Genomics Platform"/>
            <person name="Earl A."/>
            <person name="Ward D."/>
            <person name="Feldgarden M."/>
            <person name="Gevers D."/>
            <person name="Schmidt T.M."/>
            <person name="Dover J."/>
            <person name="Dai D."/>
            <person name="Walker B."/>
            <person name="Young S."/>
            <person name="Zeng Q."/>
            <person name="Gargeya S."/>
            <person name="Fitzgerald M."/>
            <person name="Haas B."/>
            <person name="Abouelleil A."/>
            <person name="Allen A.W."/>
            <person name="Alvarado L."/>
            <person name="Arachchi H.M."/>
            <person name="Berlin A.M."/>
            <person name="Chapman S.B."/>
            <person name="Gainer-Dewar J."/>
            <person name="Goldberg J."/>
            <person name="Griggs A."/>
            <person name="Gujja S."/>
            <person name="Hansen M."/>
            <person name="Howarth C."/>
            <person name="Imamovic A."/>
            <person name="Ireland A."/>
            <person name="Larimer J."/>
            <person name="McCowan C."/>
            <person name="Murphy C."/>
            <person name="Pearson M."/>
            <person name="Poon T.W."/>
            <person name="Priest M."/>
            <person name="Roberts A."/>
            <person name="Saif S."/>
            <person name="Shea T."/>
            <person name="Sisk P."/>
            <person name="Sykes S."/>
            <person name="Wortman J."/>
            <person name="Nusbaum C."/>
            <person name="Birren B."/>
        </authorList>
    </citation>
    <scope>NUCLEOTIDE SEQUENCE [LARGE SCALE GENOMIC DNA]</scope>
    <source>
        <strain evidence="7 8">HGA0223</strain>
    </source>
</reference>
<dbReference type="InterPro" id="IPR007450">
    <property type="entry name" value="BamE_dom"/>
</dbReference>
<dbReference type="PROSITE" id="PS51257">
    <property type="entry name" value="PROKAR_LIPOPROTEIN"/>
    <property type="match status" value="1"/>
</dbReference>
<dbReference type="GO" id="GO:0051205">
    <property type="term" value="P:protein insertion into membrane"/>
    <property type="evidence" value="ECO:0007669"/>
    <property type="project" value="UniProtKB-UniRule"/>
</dbReference>
<proteinExistence type="inferred from homology"/>
<dbReference type="EMBL" id="ATCF01000004">
    <property type="protein sequence ID" value="EPE01941.1"/>
    <property type="molecule type" value="Genomic_DNA"/>
</dbReference>
<accession>S3BRA7</accession>
<dbReference type="InterPro" id="IPR026592">
    <property type="entry name" value="BamE"/>
</dbReference>
<dbReference type="GO" id="GO:0043165">
    <property type="term" value="P:Gram-negative-bacterium-type cell outer membrane assembly"/>
    <property type="evidence" value="ECO:0007669"/>
    <property type="project" value="UniProtKB-UniRule"/>
</dbReference>
<dbReference type="HOGENOM" id="CLU_083835_0_0_4"/>
<dbReference type="STRING" id="1203554.HMPREF1476_00173"/>
<dbReference type="GO" id="GO:1990063">
    <property type="term" value="C:Bam protein complex"/>
    <property type="evidence" value="ECO:0007669"/>
    <property type="project" value="TreeGrafter"/>
</dbReference>
<dbReference type="eggNOG" id="COG2913">
    <property type="taxonomic scope" value="Bacteria"/>
</dbReference>
<organism evidence="7 8">
    <name type="scientific">Sutterella wadsworthensis HGA0223</name>
    <dbReference type="NCBI Taxonomy" id="1203554"/>
    <lineage>
        <taxon>Bacteria</taxon>
        <taxon>Pseudomonadati</taxon>
        <taxon>Pseudomonadota</taxon>
        <taxon>Betaproteobacteria</taxon>
        <taxon>Burkholderiales</taxon>
        <taxon>Sutterellaceae</taxon>
        <taxon>Sutterella</taxon>
    </lineage>
</organism>
<evidence type="ECO:0000259" key="6">
    <source>
        <dbReference type="Pfam" id="PF04355"/>
    </source>
</evidence>
<evidence type="ECO:0000256" key="1">
    <source>
        <dbReference type="ARBA" id="ARBA00022729"/>
    </source>
</evidence>
<protein>
    <recommendedName>
        <fullName evidence="4">Outer membrane protein assembly factor BamE</fullName>
    </recommendedName>
</protein>
<dbReference type="RefSeq" id="WP_005430824.1">
    <property type="nucleotide sequence ID" value="NZ_KE150480.1"/>
</dbReference>
<dbReference type="Gene3D" id="3.30.1450.10">
    <property type="match status" value="1"/>
</dbReference>
<feature type="region of interest" description="Disordered" evidence="5">
    <location>
        <begin position="141"/>
        <end position="167"/>
    </location>
</feature>
<evidence type="ECO:0000313" key="8">
    <source>
        <dbReference type="Proteomes" id="UP000014400"/>
    </source>
</evidence>
<gene>
    <name evidence="4" type="primary">bamE</name>
    <name evidence="7" type="ORF">HMPREF1476_00173</name>
</gene>
<keyword evidence="4" id="KW-0564">Palmitate</keyword>
<feature type="compositionally biased region" description="Polar residues" evidence="5">
    <location>
        <begin position="156"/>
        <end position="167"/>
    </location>
</feature>
<comment type="caution">
    <text evidence="7">The sequence shown here is derived from an EMBL/GenBank/DDBJ whole genome shotgun (WGS) entry which is preliminary data.</text>
</comment>
<evidence type="ECO:0000313" key="7">
    <source>
        <dbReference type="EMBL" id="EPE01941.1"/>
    </source>
</evidence>
<keyword evidence="2 4" id="KW-0472">Membrane</keyword>
<comment type="subcellular location">
    <subcellularLocation>
        <location evidence="4">Cell outer membrane</location>
        <topology evidence="4">Lipid-anchor</topology>
    </subcellularLocation>
</comment>
<keyword evidence="1 4" id="KW-0732">Signal</keyword>
<evidence type="ECO:0000256" key="4">
    <source>
        <dbReference type="HAMAP-Rule" id="MF_00925"/>
    </source>
</evidence>
<name>S3BRA7_9BURK</name>
<dbReference type="Pfam" id="PF04355">
    <property type="entry name" value="BamE"/>
    <property type="match status" value="1"/>
</dbReference>
<keyword evidence="8" id="KW-1185">Reference proteome</keyword>
<feature type="domain" description="Outer membrane protein assembly factor BamE" evidence="6">
    <location>
        <begin position="50"/>
        <end position="118"/>
    </location>
</feature>
<dbReference type="HAMAP" id="MF_00925">
    <property type="entry name" value="OM_assembly_BamE"/>
    <property type="match status" value="1"/>
</dbReference>
<evidence type="ECO:0000256" key="2">
    <source>
        <dbReference type="ARBA" id="ARBA00023136"/>
    </source>
</evidence>
<dbReference type="InterPro" id="IPR037873">
    <property type="entry name" value="BamE-like"/>
</dbReference>
<dbReference type="PATRIC" id="fig|1203554.3.peg.166"/>
<dbReference type="Proteomes" id="UP000014400">
    <property type="component" value="Unassembled WGS sequence"/>
</dbReference>